<accession>A0A9J6CH41</accession>
<protein>
    <recommendedName>
        <fullName evidence="2">poly(ADP-ribose) glycohydrolase</fullName>
        <ecNumber evidence="2">3.2.1.143</ecNumber>
    </recommendedName>
</protein>
<evidence type="ECO:0000313" key="10">
    <source>
        <dbReference type="Proteomes" id="UP001107558"/>
    </source>
</evidence>
<keyword evidence="3" id="KW-0378">Hydrolase</keyword>
<feature type="domain" description="PARG helical" evidence="8">
    <location>
        <begin position="139"/>
        <end position="252"/>
    </location>
</feature>
<feature type="binding site" evidence="5">
    <location>
        <position position="349"/>
    </location>
    <ligand>
        <name>substrate</name>
    </ligand>
</feature>
<dbReference type="InterPro" id="IPR007724">
    <property type="entry name" value="Poly_GlycHdrlase"/>
</dbReference>
<evidence type="ECO:0000256" key="1">
    <source>
        <dbReference type="ARBA" id="ARBA00009545"/>
    </source>
</evidence>
<dbReference type="PANTHER" id="PTHR12837">
    <property type="entry name" value="POLY ADP-RIBOSE GLYCOHYDROLASE"/>
    <property type="match status" value="1"/>
</dbReference>
<proteinExistence type="inferred from homology"/>
<name>A0A9J6CH41_POLVA</name>
<evidence type="ECO:0000259" key="8">
    <source>
        <dbReference type="Pfam" id="PF20811"/>
    </source>
</evidence>
<dbReference type="GO" id="GO:0005975">
    <property type="term" value="P:carbohydrate metabolic process"/>
    <property type="evidence" value="ECO:0007669"/>
    <property type="project" value="InterPro"/>
</dbReference>
<dbReference type="GO" id="GO:0006282">
    <property type="term" value="P:regulation of DNA repair"/>
    <property type="evidence" value="ECO:0007669"/>
    <property type="project" value="InterPro"/>
</dbReference>
<dbReference type="GO" id="GO:0005737">
    <property type="term" value="C:cytoplasm"/>
    <property type="evidence" value="ECO:0007669"/>
    <property type="project" value="TreeGrafter"/>
</dbReference>
<dbReference type="Pfam" id="PF20811">
    <property type="entry name" value="PARG_cat_N"/>
    <property type="match status" value="1"/>
</dbReference>
<feature type="active site" evidence="4">
    <location>
        <position position="291"/>
    </location>
</feature>
<feature type="compositionally biased region" description="Basic and acidic residues" evidence="6">
    <location>
        <begin position="530"/>
        <end position="549"/>
    </location>
</feature>
<feature type="domain" description="PARG catalytic Macro" evidence="7">
    <location>
        <begin position="259"/>
        <end position="462"/>
    </location>
</feature>
<dbReference type="InterPro" id="IPR046372">
    <property type="entry name" value="PARG_cat_C"/>
</dbReference>
<sequence length="597" mass="69195">MCEGLSIEEIFEGYSTFQRCNQAPEIKHSKEHTVLFELPLSEDVDVLPIPRLNESEENESNFEEYVKLPFDKSSIYYEIDQNGEKIQKSRWDLIKDSLKNRKIENSKELEEAIKSYNTKFAKEWNFSALHKFFDEELLEEQQEQFFDELMPKIIDLALQLPDLIRSIPFLRQKRNQCISMSKKQAASILANAFLCTFPNRNVARKSTDYPEINFSRLFGSKSAHVVQKIKCIFNYFRRVILKMPTGVLTFQRRYIKDFPQWSTSDLKFSSIKWHSDSKGTIENAAGMLQVDFANRYLGGGVLGHGCVQEEIRFAVCPELIVGMLFFESMKPDETILITGAEIFNKHSGYSNTFKWEGNYIDNTPCDKFRRKQIYIVAMDAVSFHKPKMQFEEFLLRRETNKAYCGFYHDPNDIEKPIPVATGNWGCGAFRGAKNLKCLLQFIACVSNNRNLVYFTFGDEALMKSMAEMFSFLQQKDASISQLWKCLVTFKNDMKCFEDLYKYIYDNFDIINNNSPPETINECQSFNEIQSKKSDEDDYENPSKRSKISDDSSETSSIADLCANLNEKISAPENNENQICEQSSSNQPTILEYFKSNS</sequence>
<dbReference type="OrthoDB" id="1937899at2759"/>
<evidence type="ECO:0000259" key="7">
    <source>
        <dbReference type="Pfam" id="PF05028"/>
    </source>
</evidence>
<feature type="region of interest" description="Disordered" evidence="6">
    <location>
        <begin position="530"/>
        <end position="554"/>
    </location>
</feature>
<feature type="binding site" evidence="5">
    <location>
        <position position="294"/>
    </location>
    <ligand>
        <name>substrate</name>
    </ligand>
</feature>
<reference evidence="9" key="1">
    <citation type="submission" date="2021-03" db="EMBL/GenBank/DDBJ databases">
        <title>Chromosome level genome of the anhydrobiotic midge Polypedilum vanderplanki.</title>
        <authorList>
            <person name="Yoshida Y."/>
            <person name="Kikawada T."/>
            <person name="Gusev O."/>
        </authorList>
    </citation>
    <scope>NUCLEOTIDE SEQUENCE</scope>
    <source>
        <strain evidence="9">NIAS01</strain>
        <tissue evidence="9">Whole body or cell culture</tissue>
    </source>
</reference>
<evidence type="ECO:0000256" key="6">
    <source>
        <dbReference type="SAM" id="MobiDB-lite"/>
    </source>
</evidence>
<evidence type="ECO:0000256" key="2">
    <source>
        <dbReference type="ARBA" id="ARBA00012255"/>
    </source>
</evidence>
<dbReference type="GO" id="GO:0005634">
    <property type="term" value="C:nucleus"/>
    <property type="evidence" value="ECO:0007669"/>
    <property type="project" value="TreeGrafter"/>
</dbReference>
<dbReference type="GO" id="GO:1990966">
    <property type="term" value="P:ATP generation from poly-ADP-D-ribose"/>
    <property type="evidence" value="ECO:0007669"/>
    <property type="project" value="TreeGrafter"/>
</dbReference>
<dbReference type="PANTHER" id="PTHR12837:SF15">
    <property type="entry name" value="POLY(ADP-RIBOSE) GLYCOHYDROLASE"/>
    <property type="match status" value="1"/>
</dbReference>
<dbReference type="InterPro" id="IPR048362">
    <property type="entry name" value="PARG_helical"/>
</dbReference>
<gene>
    <name evidence="9" type="ORF">PVAND_010954</name>
</gene>
<evidence type="ECO:0000256" key="5">
    <source>
        <dbReference type="PIRSR" id="PIRSR607724-2"/>
    </source>
</evidence>
<feature type="active site" evidence="4">
    <location>
        <position position="310"/>
    </location>
</feature>
<feature type="binding site" evidence="5">
    <location>
        <position position="308"/>
    </location>
    <ligand>
        <name>substrate</name>
    </ligand>
</feature>
<evidence type="ECO:0000256" key="3">
    <source>
        <dbReference type="ARBA" id="ARBA00022801"/>
    </source>
</evidence>
<comment type="similarity">
    <text evidence="1">Belongs to the poly(ADP-ribose) glycohydrolase family.</text>
</comment>
<evidence type="ECO:0000313" key="9">
    <source>
        <dbReference type="EMBL" id="KAG5681530.1"/>
    </source>
</evidence>
<dbReference type="AlphaFoldDB" id="A0A9J6CH41"/>
<dbReference type="GO" id="GO:0009225">
    <property type="term" value="P:nucleotide-sugar metabolic process"/>
    <property type="evidence" value="ECO:0007669"/>
    <property type="project" value="TreeGrafter"/>
</dbReference>
<dbReference type="EMBL" id="JADBJN010000001">
    <property type="protein sequence ID" value="KAG5681530.1"/>
    <property type="molecule type" value="Genomic_DNA"/>
</dbReference>
<keyword evidence="10" id="KW-1185">Reference proteome</keyword>
<dbReference type="GO" id="GO:0004649">
    <property type="term" value="F:poly(ADP-ribose) glycohydrolase activity"/>
    <property type="evidence" value="ECO:0007669"/>
    <property type="project" value="UniProtKB-EC"/>
</dbReference>
<feature type="active site" evidence="4">
    <location>
        <position position="309"/>
    </location>
</feature>
<evidence type="ECO:0000256" key="4">
    <source>
        <dbReference type="PIRSR" id="PIRSR607724-1"/>
    </source>
</evidence>
<dbReference type="Pfam" id="PF05028">
    <property type="entry name" value="PARG_cat_C"/>
    <property type="match status" value="1"/>
</dbReference>
<dbReference type="Proteomes" id="UP001107558">
    <property type="component" value="Chromosome 1"/>
</dbReference>
<organism evidence="9 10">
    <name type="scientific">Polypedilum vanderplanki</name>
    <name type="common">Sleeping chironomid midge</name>
    <dbReference type="NCBI Taxonomy" id="319348"/>
    <lineage>
        <taxon>Eukaryota</taxon>
        <taxon>Metazoa</taxon>
        <taxon>Ecdysozoa</taxon>
        <taxon>Arthropoda</taxon>
        <taxon>Hexapoda</taxon>
        <taxon>Insecta</taxon>
        <taxon>Pterygota</taxon>
        <taxon>Neoptera</taxon>
        <taxon>Endopterygota</taxon>
        <taxon>Diptera</taxon>
        <taxon>Nematocera</taxon>
        <taxon>Chironomoidea</taxon>
        <taxon>Chironomidae</taxon>
        <taxon>Chironominae</taxon>
        <taxon>Polypedilum</taxon>
        <taxon>Polypedilum</taxon>
    </lineage>
</organism>
<dbReference type="EC" id="3.2.1.143" evidence="2"/>
<comment type="caution">
    <text evidence="9">The sequence shown here is derived from an EMBL/GenBank/DDBJ whole genome shotgun (WGS) entry which is preliminary data.</text>
</comment>